<name>A0A9X1X3R0_9SPHI</name>
<dbReference type="InterPro" id="IPR051533">
    <property type="entry name" value="WaaL-like"/>
</dbReference>
<evidence type="ECO:0008006" key="4">
    <source>
        <dbReference type="Google" id="ProtNLM"/>
    </source>
</evidence>
<accession>A0A9X1X3R0</accession>
<evidence type="ECO:0000313" key="3">
    <source>
        <dbReference type="Proteomes" id="UP001139450"/>
    </source>
</evidence>
<evidence type="ECO:0000313" key="2">
    <source>
        <dbReference type="EMBL" id="MCJ8209795.1"/>
    </source>
</evidence>
<keyword evidence="1" id="KW-0472">Membrane</keyword>
<dbReference type="RefSeq" id="WP_245129627.1">
    <property type="nucleotide sequence ID" value="NZ_JALJEJ010000003.1"/>
</dbReference>
<feature type="transmembrane region" description="Helical" evidence="1">
    <location>
        <begin position="114"/>
        <end position="136"/>
    </location>
</feature>
<dbReference type="PANTHER" id="PTHR37422:SF17">
    <property type="entry name" value="O-ANTIGEN LIGASE"/>
    <property type="match status" value="1"/>
</dbReference>
<feature type="transmembrane region" description="Helical" evidence="1">
    <location>
        <begin position="369"/>
        <end position="389"/>
    </location>
</feature>
<organism evidence="2 3">
    <name type="scientific">Mucilaginibacter straminoryzae</name>
    <dbReference type="NCBI Taxonomy" id="2932774"/>
    <lineage>
        <taxon>Bacteria</taxon>
        <taxon>Pseudomonadati</taxon>
        <taxon>Bacteroidota</taxon>
        <taxon>Sphingobacteriia</taxon>
        <taxon>Sphingobacteriales</taxon>
        <taxon>Sphingobacteriaceae</taxon>
        <taxon>Mucilaginibacter</taxon>
    </lineage>
</organism>
<keyword evidence="3" id="KW-1185">Reference proteome</keyword>
<reference evidence="2" key="1">
    <citation type="submission" date="2022-04" db="EMBL/GenBank/DDBJ databases">
        <title>Mucilaginibacter sp. RS28 isolated from freshwater.</title>
        <authorList>
            <person name="Ko S.-R."/>
        </authorList>
    </citation>
    <scope>NUCLEOTIDE SEQUENCE</scope>
    <source>
        <strain evidence="2">RS28</strain>
    </source>
</reference>
<feature type="transmembrane region" description="Helical" evidence="1">
    <location>
        <begin position="82"/>
        <end position="102"/>
    </location>
</feature>
<proteinExistence type="predicted"/>
<feature type="transmembrane region" description="Helical" evidence="1">
    <location>
        <begin position="409"/>
        <end position="425"/>
    </location>
</feature>
<sequence length="468" mass="52590">MFIFPLIYLVSFIVALREVLSGNKSAFLFFIIVGLSLYTTAMTVTFLLGFKQLIPIFQSFKELLVLIVLTINVLTLKKWPKLHLVDWLIIALLGYTLLYAILPIGEQPFTARLLAFKSMSFYLLVYFTGRLFNISSVYINKYFNYVMLMTIAAGAIVLYEVATYQHLQVSTGYADYFYYFLNIEPEGQYGLSTTFESEGGYKRFASFYTSPLEHAGATLIALAVIMALYTRDDNKIDYKPLGFAAFAATIASITFAFSRAPLISYLIMIYLYLYLTNRRTITRLINYSVIAVMGYLIYQLLFYQNKAEGILAVAINTLNFSNPSSVGHLVAWAEGIMALISHPLGLGLGASGRVGSSLNGEVTGGENQYLIIGVQAGVIALVLYLSIYITFIRQGLKWMKILKGKERKLCIAVFMIKIGFLIPSVTSEFETSVYISYFNWFLSGLFVSTIMQYAAAEEPQLTQQPLYA</sequence>
<feature type="transmembrane region" description="Helical" evidence="1">
    <location>
        <begin position="27"/>
        <end position="48"/>
    </location>
</feature>
<dbReference type="PANTHER" id="PTHR37422">
    <property type="entry name" value="TEICHURONIC ACID BIOSYNTHESIS PROTEIN TUAE"/>
    <property type="match status" value="1"/>
</dbReference>
<keyword evidence="1" id="KW-0812">Transmembrane</keyword>
<keyword evidence="1" id="KW-1133">Transmembrane helix</keyword>
<feature type="transmembrane region" description="Helical" evidence="1">
    <location>
        <begin position="60"/>
        <end position="76"/>
    </location>
</feature>
<dbReference type="EMBL" id="JALJEJ010000003">
    <property type="protein sequence ID" value="MCJ8209795.1"/>
    <property type="molecule type" value="Genomic_DNA"/>
</dbReference>
<dbReference type="AlphaFoldDB" id="A0A9X1X3R0"/>
<feature type="transmembrane region" description="Helical" evidence="1">
    <location>
        <begin position="241"/>
        <end position="272"/>
    </location>
</feature>
<comment type="caution">
    <text evidence="2">The sequence shown here is derived from an EMBL/GenBank/DDBJ whole genome shotgun (WGS) entry which is preliminary data.</text>
</comment>
<feature type="transmembrane region" description="Helical" evidence="1">
    <location>
        <begin position="284"/>
        <end position="303"/>
    </location>
</feature>
<feature type="transmembrane region" description="Helical" evidence="1">
    <location>
        <begin position="212"/>
        <end position="229"/>
    </location>
</feature>
<protein>
    <recommendedName>
        <fullName evidence="4">O-antigen ligase</fullName>
    </recommendedName>
</protein>
<dbReference type="Proteomes" id="UP001139450">
    <property type="component" value="Unassembled WGS sequence"/>
</dbReference>
<gene>
    <name evidence="2" type="ORF">MUY27_08750</name>
</gene>
<evidence type="ECO:0000256" key="1">
    <source>
        <dbReference type="SAM" id="Phobius"/>
    </source>
</evidence>